<dbReference type="EMBL" id="LGRX02016668">
    <property type="protein sequence ID" value="KAK3261783.1"/>
    <property type="molecule type" value="Genomic_DNA"/>
</dbReference>
<keyword evidence="2" id="KW-1185">Reference proteome</keyword>
<evidence type="ECO:0000313" key="1">
    <source>
        <dbReference type="EMBL" id="KAK3261783.1"/>
    </source>
</evidence>
<comment type="caution">
    <text evidence="1">The sequence shown here is derived from an EMBL/GenBank/DDBJ whole genome shotgun (WGS) entry which is preliminary data.</text>
</comment>
<dbReference type="AlphaFoldDB" id="A0AAE0KV12"/>
<reference evidence="1 2" key="1">
    <citation type="journal article" date="2015" name="Genome Biol. Evol.">
        <title>Comparative Genomics of a Bacterivorous Green Alga Reveals Evolutionary Causalities and Consequences of Phago-Mixotrophic Mode of Nutrition.</title>
        <authorList>
            <person name="Burns J.A."/>
            <person name="Paasch A."/>
            <person name="Narechania A."/>
            <person name="Kim E."/>
        </authorList>
    </citation>
    <scope>NUCLEOTIDE SEQUENCE [LARGE SCALE GENOMIC DNA]</scope>
    <source>
        <strain evidence="1 2">PLY_AMNH</strain>
    </source>
</reference>
<sequence>MLALYVFEDVYYRTKLREDSEKWFERVIQLELQHSVLTERLTQHSGQVAAIEQRIEKRHQLVLHKLLRPPQHSASHVTDASPASLTQPLQPFKSEDLNLTVLRPEEKRAPFGDARRVVKKFFNLWRSSDWLLEYHSSGNAEREQKCFEQELVRAHSGTSAANSLVHLPPSTAQDAGRRAGVVVAVCAEVSGIAANLKWLHNLKATCQDINLYIYLKHCSFTASQLPEIRVPTHLAPCTRLFHVASTMSQFFGDFFSHLIQFYDHLEEQTLFIKHSLHGKGQDCLDVKGHLWI</sequence>
<name>A0AAE0KV12_9CHLO</name>
<gene>
    <name evidence="1" type="ORF">CYMTET_29326</name>
</gene>
<dbReference type="Proteomes" id="UP001190700">
    <property type="component" value="Unassembled WGS sequence"/>
</dbReference>
<organism evidence="1 2">
    <name type="scientific">Cymbomonas tetramitiformis</name>
    <dbReference type="NCBI Taxonomy" id="36881"/>
    <lineage>
        <taxon>Eukaryota</taxon>
        <taxon>Viridiplantae</taxon>
        <taxon>Chlorophyta</taxon>
        <taxon>Pyramimonadophyceae</taxon>
        <taxon>Pyramimonadales</taxon>
        <taxon>Pyramimonadaceae</taxon>
        <taxon>Cymbomonas</taxon>
    </lineage>
</organism>
<accession>A0AAE0KV12</accession>
<proteinExistence type="predicted"/>
<evidence type="ECO:0000313" key="2">
    <source>
        <dbReference type="Proteomes" id="UP001190700"/>
    </source>
</evidence>
<protein>
    <submittedName>
        <fullName evidence="1">Uncharacterized protein</fullName>
    </submittedName>
</protein>